<protein>
    <submittedName>
        <fullName evidence="1">Uncharacterized protein</fullName>
    </submittedName>
</protein>
<dbReference type="EMBL" id="MK689364">
    <property type="protein sequence ID" value="QBZ70651.1"/>
    <property type="molecule type" value="Genomic_DNA"/>
</dbReference>
<sequence>MSNKNNSQNHANNGNNNGAEVKVDHIAPAVAAGVEVIEAAPENNGMNVDEKAAAAVLAATATESVNLGWKDIGVGSVLGGFATFARRTATKLMVEGYNETTGDTIESDSWGSIAAHTAASAVATGAIVGVLQKTVMKDMHPIKQGGIVIVTSQAVNLIDAIVGDMAANAIVGGKAKLTDMFSKEEPVVVAEEA</sequence>
<evidence type="ECO:0000313" key="1">
    <source>
        <dbReference type="EMBL" id="QBZ70651.1"/>
    </source>
</evidence>
<dbReference type="Proteomes" id="UP000297195">
    <property type="component" value="Segment"/>
</dbReference>
<keyword evidence="2" id="KW-1185">Reference proteome</keyword>
<evidence type="ECO:0000313" key="2">
    <source>
        <dbReference type="Proteomes" id="UP000297195"/>
    </source>
</evidence>
<accession>A0A4D6DWB3</accession>
<gene>
    <name evidence="1" type="ORF">pETSU_070</name>
</gene>
<reference evidence="1 2" key="1">
    <citation type="submission" date="2019-03" db="EMBL/GenBank/DDBJ databases">
        <authorList>
            <person name="Kim S.G."/>
            <person name="Park S.C."/>
        </authorList>
    </citation>
    <scope>NUCLEOTIDE SEQUENCE [LARGE SCALE GENOMIC DNA]</scope>
</reference>
<organism evidence="1 2">
    <name type="scientific">Edwardsiella phage pEt-SU</name>
    <dbReference type="NCBI Taxonomy" id="2562142"/>
    <lineage>
        <taxon>Viruses</taxon>
        <taxon>Duplodnaviria</taxon>
        <taxon>Heunggongvirae</taxon>
        <taxon>Uroviricota</taxon>
        <taxon>Caudoviricetes</taxon>
        <taxon>Chimalliviridae</taxon>
        <taxon>Petsuvirus</taxon>
        <taxon>Petsuvirus pEtSU</taxon>
    </lineage>
</organism>
<proteinExistence type="predicted"/>
<name>A0A4D6DWB3_9CAUD</name>